<dbReference type="EMBL" id="KB445550">
    <property type="protein sequence ID" value="EMD01224.1"/>
    <property type="molecule type" value="Genomic_DNA"/>
</dbReference>
<name>M2NAH1_BAUPA</name>
<protein>
    <recommendedName>
        <fullName evidence="2">DUF7905 domain-containing protein</fullName>
    </recommendedName>
</protein>
<dbReference type="KEGG" id="bcom:BAUCODRAFT_203034"/>
<proteinExistence type="predicted"/>
<dbReference type="Proteomes" id="UP000011761">
    <property type="component" value="Unassembled WGS sequence"/>
</dbReference>
<feature type="domain" description="DUF7905" evidence="2">
    <location>
        <begin position="313"/>
        <end position="631"/>
    </location>
</feature>
<dbReference type="eggNOG" id="ENOG502S50B">
    <property type="taxonomic scope" value="Eukaryota"/>
</dbReference>
<dbReference type="RefSeq" id="XP_007672408.1">
    <property type="nucleotide sequence ID" value="XM_007674218.1"/>
</dbReference>
<dbReference type="HOGENOM" id="CLU_393876_0_0_1"/>
<accession>M2NAH1</accession>
<evidence type="ECO:0000259" key="2">
    <source>
        <dbReference type="Pfam" id="PF25482"/>
    </source>
</evidence>
<dbReference type="GeneID" id="19109650"/>
<feature type="compositionally biased region" description="Basic and acidic residues" evidence="1">
    <location>
        <begin position="301"/>
        <end position="318"/>
    </location>
</feature>
<dbReference type="Pfam" id="PF25482">
    <property type="entry name" value="DUF7905"/>
    <property type="match status" value="1"/>
</dbReference>
<dbReference type="AlphaFoldDB" id="M2NAH1"/>
<dbReference type="OrthoDB" id="4739136at2759"/>
<dbReference type="OMA" id="WDNMLGQ"/>
<keyword evidence="4" id="KW-1185">Reference proteome</keyword>
<feature type="region of interest" description="Disordered" evidence="1">
    <location>
        <begin position="292"/>
        <end position="322"/>
    </location>
</feature>
<organism evidence="3 4">
    <name type="scientific">Baudoinia panamericana (strain UAMH 10762)</name>
    <name type="common">Angels' share fungus</name>
    <name type="synonym">Baudoinia compniacensis (strain UAMH 10762)</name>
    <dbReference type="NCBI Taxonomy" id="717646"/>
    <lineage>
        <taxon>Eukaryota</taxon>
        <taxon>Fungi</taxon>
        <taxon>Dikarya</taxon>
        <taxon>Ascomycota</taxon>
        <taxon>Pezizomycotina</taxon>
        <taxon>Dothideomycetes</taxon>
        <taxon>Dothideomycetidae</taxon>
        <taxon>Mycosphaerellales</taxon>
        <taxon>Teratosphaeriaceae</taxon>
        <taxon>Baudoinia</taxon>
    </lineage>
</organism>
<evidence type="ECO:0000313" key="4">
    <source>
        <dbReference type="Proteomes" id="UP000011761"/>
    </source>
</evidence>
<reference evidence="3 4" key="1">
    <citation type="journal article" date="2012" name="PLoS Pathog.">
        <title>Diverse lifestyles and strategies of plant pathogenesis encoded in the genomes of eighteen Dothideomycetes fungi.</title>
        <authorList>
            <person name="Ohm R.A."/>
            <person name="Feau N."/>
            <person name="Henrissat B."/>
            <person name="Schoch C.L."/>
            <person name="Horwitz B.A."/>
            <person name="Barry K.W."/>
            <person name="Condon B.J."/>
            <person name="Copeland A.C."/>
            <person name="Dhillon B."/>
            <person name="Glaser F."/>
            <person name="Hesse C.N."/>
            <person name="Kosti I."/>
            <person name="LaButti K."/>
            <person name="Lindquist E.A."/>
            <person name="Lucas S."/>
            <person name="Salamov A.A."/>
            <person name="Bradshaw R.E."/>
            <person name="Ciuffetti L."/>
            <person name="Hamelin R.C."/>
            <person name="Kema G.H.J."/>
            <person name="Lawrence C."/>
            <person name="Scott J.A."/>
            <person name="Spatafora J.W."/>
            <person name="Turgeon B.G."/>
            <person name="de Wit P.J.G.M."/>
            <person name="Zhong S."/>
            <person name="Goodwin S.B."/>
            <person name="Grigoriev I.V."/>
        </authorList>
    </citation>
    <scope>NUCLEOTIDE SEQUENCE [LARGE SCALE GENOMIC DNA]</scope>
    <source>
        <strain evidence="3 4">UAMH 10762</strain>
    </source>
</reference>
<gene>
    <name evidence="3" type="ORF">BAUCODRAFT_203034</name>
</gene>
<evidence type="ECO:0000256" key="1">
    <source>
        <dbReference type="SAM" id="MobiDB-lite"/>
    </source>
</evidence>
<evidence type="ECO:0000313" key="3">
    <source>
        <dbReference type="EMBL" id="EMD01224.1"/>
    </source>
</evidence>
<sequence length="670" mass="77272">MEGYERRNALTWDLHYAERPEQPQSGGWKLVDVGRKRGAPCKQVPLKLTHESDNGAQAEWRDRKRPVDEVRIPDELALQRKPYYEEVAKRYCTFIFSQHHRSTSGTKTLGIWGEKNAVSATKKEIFDWIEESGFGNRKSASGLKFPKVVSLTPVLREREERRWEKRVTMEKFRQHPPPDKVFGAIGSFHWPVPEYKPADVLGTQFEALDPVRMDCSCHVVYHPERSIFRVLGKASDVKEGLLRIRKACFQIAAWQVMPIRLTLLYWPNPGKLPLFVYLEEYKTPLATTNDISKGPIVRRSPRAEGHDKNPKPADKAMRQTEASSATVRTAILKTLGKLHYFRGHLQMRVRLGRFLATQYRELKDTVWDLDEYEDMTQESQFIGEVTQEVGDVNTESALFDTILNSDGFLTPSEAILTNLKDVRPTYTAVFHFADHGGDIRLTVDWQQTLDTTRAHVEFDMTSKKWVRLDRDTGMLKPLLDASLTDLSTSLAWQLDVSASTQVVDECNLPEQLVSFAKNLRIEPKAVRHQDDAVLFVRRNPYAKLKSFRQQIGYQYAICDSDYTLEVCRYQDQTFAPHEPPVNEKMPPTIYEPRWSLNVFRKEWDTSFAKNERLPIGQGVDWSDDVTFWFPSDIGPGAPPVDEHNPYQGWDQLMDKLMRIHGIVAELMQEV</sequence>
<dbReference type="InterPro" id="IPR057227">
    <property type="entry name" value="DUF7905"/>
</dbReference>